<evidence type="ECO:0000313" key="3">
    <source>
        <dbReference type="Proteomes" id="UP000077013"/>
    </source>
</evidence>
<dbReference type="OrthoDB" id="571248at2"/>
<dbReference type="GO" id="GO:0005737">
    <property type="term" value="C:cytoplasm"/>
    <property type="evidence" value="ECO:0007669"/>
    <property type="project" value="TreeGrafter"/>
</dbReference>
<name>A0A167HJD6_9FLAO</name>
<reference evidence="2 3" key="1">
    <citation type="submission" date="2016-02" db="EMBL/GenBank/DDBJ databases">
        <title>Ulvibacter sp. LPB0005, isolated from Thais luteostoma.</title>
        <authorList>
            <person name="Shin S.-K."/>
            <person name="Yi H."/>
        </authorList>
    </citation>
    <scope>NUCLEOTIDE SEQUENCE [LARGE SCALE GENOMIC DNA]</scope>
    <source>
        <strain evidence="2 3">LPB0005</strain>
    </source>
</reference>
<dbReference type="Gene3D" id="3.50.50.60">
    <property type="entry name" value="FAD/NAD(P)-binding domain"/>
    <property type="match status" value="1"/>
</dbReference>
<sequence length="399" mass="45238">MDIRSNEPYWLIKNALPKSYPSLRESKSTEIVVIGGGITGALISYQLLQEGKKVILLERRDICNGSSAASTSMLQYEIDVPLHELIEQRGLTCAVSSYRECESSITKLKEIIDTIASDCQFEFTKSVYFCSAKKDLEFLRKEYECRKEHGFNVKWIDKKQLDKRGLKAYAAIESKSGAVMDAYKLANDLLKYCSEKGLEIYDRTEVHTIHHASESVEITTNQGHKITTDHVVHCTGFESTNTLKEDIVSLKSTYALASEAFETLPKQFKNIIYWNTNSPYLYFRPTADNRIIMGGGDENFKNATKRDALLPKKEKALVKSFQKCFPDIPFVLDYSWAGTFGETDDGLPYMGRPELDKNEHYILGFGGNGITFSVMGMEAILPSIENDPHVFLDFYKFGR</sequence>
<comment type="caution">
    <text evidence="2">The sequence shown here is derived from an EMBL/GenBank/DDBJ whole genome shotgun (WGS) entry which is preliminary data.</text>
</comment>
<dbReference type="PANTHER" id="PTHR13847">
    <property type="entry name" value="SARCOSINE DEHYDROGENASE-RELATED"/>
    <property type="match status" value="1"/>
</dbReference>
<dbReference type="AlphaFoldDB" id="A0A167HJD6"/>
<dbReference type="InterPro" id="IPR006076">
    <property type="entry name" value="FAD-dep_OxRdtase"/>
</dbReference>
<proteinExistence type="predicted"/>
<dbReference type="RefSeq" id="WP_068591896.1">
    <property type="nucleotide sequence ID" value="NZ_LRXL01000037.1"/>
</dbReference>
<dbReference type="Pfam" id="PF01266">
    <property type="entry name" value="DAO"/>
    <property type="match status" value="1"/>
</dbReference>
<dbReference type="EMBL" id="LRXL01000037">
    <property type="protein sequence ID" value="OAB78670.1"/>
    <property type="molecule type" value="Genomic_DNA"/>
</dbReference>
<dbReference type="Gene3D" id="3.30.9.10">
    <property type="entry name" value="D-Amino Acid Oxidase, subunit A, domain 2"/>
    <property type="match status" value="1"/>
</dbReference>
<dbReference type="PANTHER" id="PTHR13847:SF201">
    <property type="entry name" value="PUTATIBE OXIDOREDUCTASE"/>
    <property type="match status" value="1"/>
</dbReference>
<dbReference type="InterPro" id="IPR036188">
    <property type="entry name" value="FAD/NAD-bd_sf"/>
</dbReference>
<evidence type="ECO:0000259" key="1">
    <source>
        <dbReference type="Pfam" id="PF01266"/>
    </source>
</evidence>
<accession>A0A167HJD6</accession>
<feature type="domain" description="FAD dependent oxidoreductase" evidence="1">
    <location>
        <begin position="31"/>
        <end position="375"/>
    </location>
</feature>
<dbReference type="SUPFAM" id="SSF51905">
    <property type="entry name" value="FAD/NAD(P)-binding domain"/>
    <property type="match status" value="1"/>
</dbReference>
<gene>
    <name evidence="2" type="ORF">ULVI_08800</name>
</gene>
<evidence type="ECO:0000313" key="2">
    <source>
        <dbReference type="EMBL" id="OAB78670.1"/>
    </source>
</evidence>
<keyword evidence="3" id="KW-1185">Reference proteome</keyword>
<dbReference type="Proteomes" id="UP000077013">
    <property type="component" value="Unassembled WGS sequence"/>
</dbReference>
<protein>
    <submittedName>
        <fullName evidence="2">FAD-dependent oxidoreductase</fullName>
    </submittedName>
</protein>
<organism evidence="2 3">
    <name type="scientific">Cochleicola gelatinilyticus</name>
    <dbReference type="NCBI Taxonomy" id="1763537"/>
    <lineage>
        <taxon>Bacteria</taxon>
        <taxon>Pseudomonadati</taxon>
        <taxon>Bacteroidota</taxon>
        <taxon>Flavobacteriia</taxon>
        <taxon>Flavobacteriales</taxon>
        <taxon>Flavobacteriaceae</taxon>
        <taxon>Cochleicola</taxon>
    </lineage>
</organism>
<dbReference type="STRING" id="1763537.ULVI_08800"/>